<proteinExistence type="predicted"/>
<sequence>MASVTAADASGTRATLDEFVRVVEANGRLVTVCNFMKFRWMFEPPNGVFPRFQRLLEAGLIFIDDDPMNALRVQAEEATLPRCSRDITFAALSIEDRGIRHYGNFVIVWNLDQVAHRTSLFVANCVTWRLDRGMTMTEPTPLGFRAVWEHRGRLAAAKHGEEITQRTTPAEFSQILMADSASPDDGKDIFIEGHIWGQLSRGSVAKLIRLRREESIGDNVNAAKIARALKSVGLDVEGFP</sequence>
<gene>
    <name evidence="1" type="ORF">AVDCRST_MAG68-3391</name>
</gene>
<reference evidence="1" key="1">
    <citation type="submission" date="2020-02" db="EMBL/GenBank/DDBJ databases">
        <authorList>
            <person name="Meier V. D."/>
        </authorList>
    </citation>
    <scope>NUCLEOTIDE SEQUENCE</scope>
    <source>
        <strain evidence="1">AVDCRST_MAG68</strain>
    </source>
</reference>
<dbReference type="AlphaFoldDB" id="A0A6J4LLL5"/>
<dbReference type="EMBL" id="CADCTW010000133">
    <property type="protein sequence ID" value="CAA9336494.1"/>
    <property type="molecule type" value="Genomic_DNA"/>
</dbReference>
<organism evidence="1">
    <name type="scientific">uncultured Gemmatimonadota bacterium</name>
    <dbReference type="NCBI Taxonomy" id="203437"/>
    <lineage>
        <taxon>Bacteria</taxon>
        <taxon>Pseudomonadati</taxon>
        <taxon>Gemmatimonadota</taxon>
        <taxon>environmental samples</taxon>
    </lineage>
</organism>
<protein>
    <submittedName>
        <fullName evidence="1">Uncharacterized protein</fullName>
    </submittedName>
</protein>
<name>A0A6J4LLL5_9BACT</name>
<accession>A0A6J4LLL5</accession>
<evidence type="ECO:0000313" key="1">
    <source>
        <dbReference type="EMBL" id="CAA9336494.1"/>
    </source>
</evidence>